<dbReference type="AlphaFoldDB" id="A0A8A1MHK7"/>
<accession>A0A8A1MHK7</accession>
<dbReference type="VEuPathDB" id="FungiDB:I7I51_01217"/>
<sequence>MIVQHWPATDSPPKPWSTGGSWLGSYSQLSPTIPNSRAAVSTTRAHQCQSCTFGMRDARDAMDAAMEHQDRYRRFHSGFISFKVFVKSVYFFGQWLIRMPIR</sequence>
<dbReference type="EMBL" id="CP069114">
    <property type="protein sequence ID" value="QSS64153.1"/>
    <property type="molecule type" value="Genomic_DNA"/>
</dbReference>
<evidence type="ECO:0000313" key="2">
    <source>
        <dbReference type="Proteomes" id="UP000663671"/>
    </source>
</evidence>
<dbReference type="Proteomes" id="UP000663671">
    <property type="component" value="Chromosome 1"/>
</dbReference>
<organism evidence="1 2">
    <name type="scientific">Ajellomyces capsulatus</name>
    <name type="common">Darling's disease fungus</name>
    <name type="synonym">Histoplasma capsulatum</name>
    <dbReference type="NCBI Taxonomy" id="5037"/>
    <lineage>
        <taxon>Eukaryota</taxon>
        <taxon>Fungi</taxon>
        <taxon>Dikarya</taxon>
        <taxon>Ascomycota</taxon>
        <taxon>Pezizomycotina</taxon>
        <taxon>Eurotiomycetes</taxon>
        <taxon>Eurotiomycetidae</taxon>
        <taxon>Onygenales</taxon>
        <taxon>Ajellomycetaceae</taxon>
        <taxon>Histoplasma</taxon>
    </lineage>
</organism>
<protein>
    <submittedName>
        <fullName evidence="1">Uncharacterized protein</fullName>
    </submittedName>
</protein>
<proteinExistence type="predicted"/>
<name>A0A8A1MHK7_AJECA</name>
<evidence type="ECO:0000313" key="1">
    <source>
        <dbReference type="EMBL" id="QSS64153.1"/>
    </source>
</evidence>
<gene>
    <name evidence="1" type="ORF">I7I51_01217</name>
</gene>
<reference evidence="1" key="1">
    <citation type="submission" date="2021-01" db="EMBL/GenBank/DDBJ databases">
        <title>Chromosome-level genome assembly of a human fungal pathogen reveals clustering of transcriptionally co-regulated genes.</title>
        <authorList>
            <person name="Voorhies M."/>
            <person name="Cohen S."/>
            <person name="Shea T.P."/>
            <person name="Petrus S."/>
            <person name="Munoz J.F."/>
            <person name="Poplawski S."/>
            <person name="Goldman W.E."/>
            <person name="Michael T."/>
            <person name="Cuomo C.A."/>
            <person name="Sil A."/>
            <person name="Beyhan S."/>
        </authorList>
    </citation>
    <scope>NUCLEOTIDE SEQUENCE</scope>
    <source>
        <strain evidence="1">WU24</strain>
    </source>
</reference>